<keyword evidence="5 11" id="KW-0418">Kinase</keyword>
<feature type="transmembrane region" description="Helical" evidence="9">
    <location>
        <begin position="446"/>
        <end position="467"/>
    </location>
</feature>
<dbReference type="CDD" id="cd14014">
    <property type="entry name" value="STKc_PknB_like"/>
    <property type="match status" value="1"/>
</dbReference>
<proteinExistence type="predicted"/>
<keyword evidence="3" id="KW-0808">Transferase</keyword>
<feature type="compositionally biased region" description="Pro residues" evidence="8">
    <location>
        <begin position="316"/>
        <end position="330"/>
    </location>
</feature>
<evidence type="ECO:0000256" key="6">
    <source>
        <dbReference type="ARBA" id="ARBA00022840"/>
    </source>
</evidence>
<feature type="domain" description="Protein kinase" evidence="10">
    <location>
        <begin position="16"/>
        <end position="278"/>
    </location>
</feature>
<feature type="transmembrane region" description="Helical" evidence="9">
    <location>
        <begin position="390"/>
        <end position="408"/>
    </location>
</feature>
<sequence length="471" mass="50450">MANSEYASGAVIANRYELMRELGRGGMGVVWHARDRSLSRDVAIKQVRLPDHLSAVEHEEAHARIRREAQTAAQMPHPGVITIHDILDHGASPWIVMELVAGRTLQEHLDTTGPLPPARVRALAGTLLEALHTAHQAGVVHRDVKPANILVTDDGRAILTDFGIATVDGGTALTRTGTMIGSPEYMAPERLENEQALPASDLWSLGATLYAACAGQSPFHRETVPGVITAVLTAAIPVPKSAGDLAPVITGLLTRAPQQRMTASQALEQLRRTGHTLDEPPIPPTRTMPGSVPPQQPLARPTRGHPSDDRELAPRPQSPARPPTPAPLMRPGPNSASGSSAPEHTPQMVPPDLPGTMHALRALLFLGAGWYAFHWLYALGTETIWHVGELPLTAVWFVEAVVLLALGLRASTGGGGLFATTIGVAVIQLVIVLIDVGSGYDFNYGRALIAVFVLVYVLQPPSCRFLLRNVR</sequence>
<dbReference type="RefSeq" id="WP_310912132.1">
    <property type="nucleotide sequence ID" value="NZ_JAVLVT010000004.1"/>
</dbReference>
<dbReference type="InterPro" id="IPR017441">
    <property type="entry name" value="Protein_kinase_ATP_BS"/>
</dbReference>
<evidence type="ECO:0000256" key="3">
    <source>
        <dbReference type="ARBA" id="ARBA00022679"/>
    </source>
</evidence>
<feature type="compositionally biased region" description="Low complexity" evidence="8">
    <location>
        <begin position="331"/>
        <end position="342"/>
    </location>
</feature>
<dbReference type="PROSITE" id="PS50011">
    <property type="entry name" value="PROTEIN_KINASE_DOM"/>
    <property type="match status" value="1"/>
</dbReference>
<comment type="caution">
    <text evidence="11">The sequence shown here is derived from an EMBL/GenBank/DDBJ whole genome shotgun (WGS) entry which is preliminary data.</text>
</comment>
<keyword evidence="9" id="KW-1133">Transmembrane helix</keyword>
<evidence type="ECO:0000256" key="1">
    <source>
        <dbReference type="ARBA" id="ARBA00012513"/>
    </source>
</evidence>
<feature type="transmembrane region" description="Helical" evidence="9">
    <location>
        <begin position="358"/>
        <end position="378"/>
    </location>
</feature>
<dbReference type="EC" id="2.7.11.1" evidence="1"/>
<evidence type="ECO:0000256" key="8">
    <source>
        <dbReference type="SAM" id="MobiDB-lite"/>
    </source>
</evidence>
<dbReference type="PROSITE" id="PS00107">
    <property type="entry name" value="PROTEIN_KINASE_ATP"/>
    <property type="match status" value="1"/>
</dbReference>
<dbReference type="Gene3D" id="3.30.200.20">
    <property type="entry name" value="Phosphorylase Kinase, domain 1"/>
    <property type="match status" value="1"/>
</dbReference>
<dbReference type="InterPro" id="IPR011009">
    <property type="entry name" value="Kinase-like_dom_sf"/>
</dbReference>
<gene>
    <name evidence="11" type="ORF">RIF23_09730</name>
</gene>
<accession>A0ABU2H5K9</accession>
<dbReference type="PROSITE" id="PS00108">
    <property type="entry name" value="PROTEIN_KINASE_ST"/>
    <property type="match status" value="1"/>
</dbReference>
<keyword evidence="6 7" id="KW-0067">ATP-binding</keyword>
<dbReference type="SMART" id="SM00220">
    <property type="entry name" value="S_TKc"/>
    <property type="match status" value="1"/>
</dbReference>
<protein>
    <recommendedName>
        <fullName evidence="1">non-specific serine/threonine protein kinase</fullName>
        <ecNumber evidence="1">2.7.11.1</ecNumber>
    </recommendedName>
</protein>
<dbReference type="Pfam" id="PF00069">
    <property type="entry name" value="Pkinase"/>
    <property type="match status" value="1"/>
</dbReference>
<feature type="compositionally biased region" description="Pro residues" evidence="8">
    <location>
        <begin position="280"/>
        <end position="296"/>
    </location>
</feature>
<evidence type="ECO:0000256" key="2">
    <source>
        <dbReference type="ARBA" id="ARBA00022527"/>
    </source>
</evidence>
<evidence type="ECO:0000256" key="4">
    <source>
        <dbReference type="ARBA" id="ARBA00022741"/>
    </source>
</evidence>
<dbReference type="InterPro" id="IPR008271">
    <property type="entry name" value="Ser/Thr_kinase_AS"/>
</dbReference>
<evidence type="ECO:0000313" key="12">
    <source>
        <dbReference type="Proteomes" id="UP001250214"/>
    </source>
</evidence>
<dbReference type="Gene3D" id="1.10.510.10">
    <property type="entry name" value="Transferase(Phosphotransferase) domain 1"/>
    <property type="match status" value="1"/>
</dbReference>
<feature type="transmembrane region" description="Helical" evidence="9">
    <location>
        <begin position="415"/>
        <end position="434"/>
    </location>
</feature>
<reference evidence="12" key="1">
    <citation type="submission" date="2023-07" db="EMBL/GenBank/DDBJ databases">
        <title>Novel species in the genus Lipingzhangella isolated from Sambhar Salt Lake.</title>
        <authorList>
            <person name="Jiya N."/>
            <person name="Kajale S."/>
            <person name="Sharma A."/>
        </authorList>
    </citation>
    <scope>NUCLEOTIDE SEQUENCE [LARGE SCALE GENOMIC DNA]</scope>
    <source>
        <strain evidence="12">LS1_29</strain>
    </source>
</reference>
<name>A0ABU2H5K9_9ACTN</name>
<dbReference type="PANTHER" id="PTHR43289:SF6">
    <property type="entry name" value="SERINE_THREONINE-PROTEIN KINASE NEKL-3"/>
    <property type="match status" value="1"/>
</dbReference>
<keyword evidence="4 7" id="KW-0547">Nucleotide-binding</keyword>
<dbReference type="InterPro" id="IPR000719">
    <property type="entry name" value="Prot_kinase_dom"/>
</dbReference>
<feature type="binding site" evidence="7">
    <location>
        <position position="45"/>
    </location>
    <ligand>
        <name>ATP</name>
        <dbReference type="ChEBI" id="CHEBI:30616"/>
    </ligand>
</feature>
<evidence type="ECO:0000313" key="11">
    <source>
        <dbReference type="EMBL" id="MDS1270576.1"/>
    </source>
</evidence>
<keyword evidence="12" id="KW-1185">Reference proteome</keyword>
<evidence type="ECO:0000256" key="7">
    <source>
        <dbReference type="PROSITE-ProRule" id="PRU10141"/>
    </source>
</evidence>
<feature type="region of interest" description="Disordered" evidence="8">
    <location>
        <begin position="275"/>
        <end position="352"/>
    </location>
</feature>
<keyword evidence="9" id="KW-0812">Transmembrane</keyword>
<evidence type="ECO:0000259" key="10">
    <source>
        <dbReference type="PROSITE" id="PS50011"/>
    </source>
</evidence>
<dbReference type="SUPFAM" id="SSF56112">
    <property type="entry name" value="Protein kinase-like (PK-like)"/>
    <property type="match status" value="1"/>
</dbReference>
<keyword evidence="9" id="KW-0472">Membrane</keyword>
<dbReference type="PANTHER" id="PTHR43289">
    <property type="entry name" value="MITOGEN-ACTIVATED PROTEIN KINASE KINASE KINASE 20-RELATED"/>
    <property type="match status" value="1"/>
</dbReference>
<evidence type="ECO:0000256" key="9">
    <source>
        <dbReference type="SAM" id="Phobius"/>
    </source>
</evidence>
<keyword evidence="2" id="KW-0723">Serine/threonine-protein kinase</keyword>
<dbReference type="GO" id="GO:0016301">
    <property type="term" value="F:kinase activity"/>
    <property type="evidence" value="ECO:0007669"/>
    <property type="project" value="UniProtKB-KW"/>
</dbReference>
<evidence type="ECO:0000256" key="5">
    <source>
        <dbReference type="ARBA" id="ARBA00022777"/>
    </source>
</evidence>
<organism evidence="11 12">
    <name type="scientific">Lipingzhangella rawalii</name>
    <dbReference type="NCBI Taxonomy" id="2055835"/>
    <lineage>
        <taxon>Bacteria</taxon>
        <taxon>Bacillati</taxon>
        <taxon>Actinomycetota</taxon>
        <taxon>Actinomycetes</taxon>
        <taxon>Streptosporangiales</taxon>
        <taxon>Nocardiopsidaceae</taxon>
        <taxon>Lipingzhangella</taxon>
    </lineage>
</organism>
<dbReference type="Proteomes" id="UP001250214">
    <property type="component" value="Unassembled WGS sequence"/>
</dbReference>
<dbReference type="EMBL" id="JAVLVT010000004">
    <property type="protein sequence ID" value="MDS1270576.1"/>
    <property type="molecule type" value="Genomic_DNA"/>
</dbReference>